<evidence type="ECO:0000256" key="1">
    <source>
        <dbReference type="SAM" id="SignalP"/>
    </source>
</evidence>
<gene>
    <name evidence="2" type="ORF">SAMN02910350_00510</name>
</gene>
<organism evidence="2 3">
    <name type="scientific">Pseudobutyrivibrio xylanivorans</name>
    <dbReference type="NCBI Taxonomy" id="185007"/>
    <lineage>
        <taxon>Bacteria</taxon>
        <taxon>Bacillati</taxon>
        <taxon>Bacillota</taxon>
        <taxon>Clostridia</taxon>
        <taxon>Lachnospirales</taxon>
        <taxon>Lachnospiraceae</taxon>
        <taxon>Pseudobutyrivibrio</taxon>
    </lineage>
</organism>
<dbReference type="PANTHER" id="PTHR43649:SF12">
    <property type="entry name" value="DIACETYLCHITOBIOSE BINDING PROTEIN DASA"/>
    <property type="match status" value="1"/>
</dbReference>
<dbReference type="PROSITE" id="PS51257">
    <property type="entry name" value="PROKAR_LIPOPROTEIN"/>
    <property type="match status" value="1"/>
</dbReference>
<dbReference type="RefSeq" id="WP_090160981.1">
    <property type="nucleotide sequence ID" value="NZ_FMWK01000002.1"/>
</dbReference>
<feature type="signal peptide" evidence="1">
    <location>
        <begin position="1"/>
        <end position="22"/>
    </location>
</feature>
<feature type="chain" id="PRO_5039178767" evidence="1">
    <location>
        <begin position="23"/>
        <end position="557"/>
    </location>
</feature>
<keyword evidence="1" id="KW-0732">Signal</keyword>
<dbReference type="Gene3D" id="3.40.190.10">
    <property type="entry name" value="Periplasmic binding protein-like II"/>
    <property type="match status" value="2"/>
</dbReference>
<dbReference type="EMBL" id="FMWK01000002">
    <property type="protein sequence ID" value="SCZ76909.1"/>
    <property type="molecule type" value="Genomic_DNA"/>
</dbReference>
<accession>A0A1G5RUA8</accession>
<dbReference type="PANTHER" id="PTHR43649">
    <property type="entry name" value="ARABINOSE-BINDING PROTEIN-RELATED"/>
    <property type="match status" value="1"/>
</dbReference>
<evidence type="ECO:0000313" key="2">
    <source>
        <dbReference type="EMBL" id="SCZ76909.1"/>
    </source>
</evidence>
<evidence type="ECO:0000313" key="3">
    <source>
        <dbReference type="Proteomes" id="UP000199428"/>
    </source>
</evidence>
<reference evidence="2 3" key="1">
    <citation type="submission" date="2016-10" db="EMBL/GenBank/DDBJ databases">
        <authorList>
            <person name="de Groot N.N."/>
        </authorList>
    </citation>
    <scope>NUCLEOTIDE SEQUENCE [LARGE SCALE GENOMIC DNA]</scope>
    <source>
        <strain evidence="2 3">DSM 10317</strain>
    </source>
</reference>
<protein>
    <submittedName>
        <fullName evidence="2">Putative aldouronate transport system substrate-binding protein</fullName>
    </submittedName>
</protein>
<dbReference type="AlphaFoldDB" id="A0A1G5RUA8"/>
<dbReference type="Proteomes" id="UP000199428">
    <property type="component" value="Unassembled WGS sequence"/>
</dbReference>
<dbReference type="InterPro" id="IPR050490">
    <property type="entry name" value="Bact_solute-bd_prot1"/>
</dbReference>
<name>A0A1G5RUA8_PSEXY</name>
<proteinExistence type="predicted"/>
<sequence>MKRRIVALVLACTMGLGMVACGSSSSDATKEGTTSIEEGSGVSELVDGKFAETKHITVEVYDRGNDGGTDPTDNMYTEYIKKGMLEDHNVEVEFVAVPRWTETEEINNLLASGGAPDICLTYSYPTIQTYANMGGVLDMKPMLDQYGSELTNLQDWLGDTNIYWDLSDEDGTLWAIEGKRANNRRINTFMRKDWLDKLGLEEPTTQAEFYDCICAFRDNAKELLGKDADKMVPFSVSFDVGWRAALLIESQMDPKITDKEFYINGFDDRKLTQKGTKEAMKTLNKWYNEGLLWKDFALYTAGDSTEDDMMKAGYVGAFQHNWDYPFRSGEDSIQANLKRIVGDDAKYVAVDCFENSEGKHLKYVDSTAGDRKIFFPSTNDEPLASLLYLDWISAPEHIKYLQIGDEGVTHNVLEDGAIECIAATGDPIMNSGNNIDYTITCNGLNLGDEDLTLLSMAHSYPCCDPEDVQRALDIAATDNKIAKNVKVPEIVAENGMGEALGSKRDVVYDTALAAKEADFDKVWDSAIEDYLASGGQAIMDERTEKFEAKYGSATSID</sequence>
<dbReference type="SUPFAM" id="SSF53850">
    <property type="entry name" value="Periplasmic binding protein-like II"/>
    <property type="match status" value="1"/>
</dbReference>